<evidence type="ECO:0000256" key="1">
    <source>
        <dbReference type="SAM" id="SignalP"/>
    </source>
</evidence>
<proteinExistence type="predicted"/>
<dbReference type="RefSeq" id="XP_007323241.1">
    <property type="nucleotide sequence ID" value="XM_007323179.1"/>
</dbReference>
<dbReference type="Proteomes" id="UP000008064">
    <property type="component" value="Unassembled WGS sequence"/>
</dbReference>
<dbReference type="OrthoDB" id="29460at2759"/>
<reference evidence="2" key="1">
    <citation type="submission" date="2011-04" db="EMBL/GenBank/DDBJ databases">
        <title>Evolution of plant cell wall degrading machinery underlies the functional diversity of forest fungi.</title>
        <authorList>
            <consortium name="US DOE Joint Genome Institute (JGI-PGF)"/>
            <person name="Eastwood D.C."/>
            <person name="Floudas D."/>
            <person name="Binder M."/>
            <person name="Majcherczyk A."/>
            <person name="Schneider P."/>
            <person name="Aerts A."/>
            <person name="Asiegbu F.O."/>
            <person name="Baker S.E."/>
            <person name="Barry K."/>
            <person name="Bendiksby M."/>
            <person name="Blumentritt M."/>
            <person name="Coutinho P.M."/>
            <person name="Cullen D."/>
            <person name="Cullen D."/>
            <person name="Gathman A."/>
            <person name="Goodell B."/>
            <person name="Henrissat B."/>
            <person name="Ihrmark K."/>
            <person name="Kauserud H."/>
            <person name="Kohler A."/>
            <person name="LaButti K."/>
            <person name="Lapidus A."/>
            <person name="Lavin J.L."/>
            <person name="Lee Y.-H."/>
            <person name="Lindquist E."/>
            <person name="Lilly W."/>
            <person name="Lucas S."/>
            <person name="Morin E."/>
            <person name="Murat C."/>
            <person name="Oguiza J.A."/>
            <person name="Park J."/>
            <person name="Pisabarro A.G."/>
            <person name="Riley R."/>
            <person name="Rosling A."/>
            <person name="Salamov A."/>
            <person name="Schmidt O."/>
            <person name="Schmutz J."/>
            <person name="Skrede I."/>
            <person name="Stenlid J."/>
            <person name="Wiebenga A."/>
            <person name="Xie X."/>
            <person name="Kues U."/>
            <person name="Hibbett D.S."/>
            <person name="Hoffmeister D."/>
            <person name="Hogberg N."/>
            <person name="Martin F."/>
            <person name="Grigoriev I.V."/>
            <person name="Watkinson S.C."/>
        </authorList>
    </citation>
    <scope>NUCLEOTIDE SEQUENCE</scope>
    <source>
        <strain evidence="2">S7.9</strain>
    </source>
</reference>
<protein>
    <submittedName>
        <fullName evidence="2">Uncharacterized protein</fullName>
    </submittedName>
</protein>
<dbReference type="AlphaFoldDB" id="F8PAG7"/>
<feature type="signal peptide" evidence="1">
    <location>
        <begin position="1"/>
        <end position="19"/>
    </location>
</feature>
<name>F8PAG7_SERL9</name>
<evidence type="ECO:0000313" key="2">
    <source>
        <dbReference type="EMBL" id="EGO19806.1"/>
    </source>
</evidence>
<gene>
    <name evidence="2" type="ORF">SERLADRAFT_400957</name>
</gene>
<feature type="non-terminal residue" evidence="2">
    <location>
        <position position="126"/>
    </location>
</feature>
<sequence length="126" mass="14430">MDLRKLSWLTICLPWLVTATGLPRSASTESLVAECNFVLGGLYFDLCPIIRAPTRTLHSSNRQYEFDLGERIREISNDKRHDCPDGTWICMTGNDQITFISRITTKTRICPDPLFRERGSLTCRPH</sequence>
<feature type="chain" id="PRO_5003376424" evidence="1">
    <location>
        <begin position="20"/>
        <end position="126"/>
    </location>
</feature>
<dbReference type="GeneID" id="18812068"/>
<dbReference type="KEGG" id="sla:SERLADRAFT_400957"/>
<dbReference type="HOGENOM" id="CLU_1987000_0_0_1"/>
<organism>
    <name type="scientific">Serpula lacrymans var. lacrymans (strain S7.9)</name>
    <name type="common">Dry rot fungus</name>
    <dbReference type="NCBI Taxonomy" id="578457"/>
    <lineage>
        <taxon>Eukaryota</taxon>
        <taxon>Fungi</taxon>
        <taxon>Dikarya</taxon>
        <taxon>Basidiomycota</taxon>
        <taxon>Agaricomycotina</taxon>
        <taxon>Agaricomycetes</taxon>
        <taxon>Agaricomycetidae</taxon>
        <taxon>Boletales</taxon>
        <taxon>Coniophorineae</taxon>
        <taxon>Serpulaceae</taxon>
        <taxon>Serpula</taxon>
    </lineage>
</organism>
<dbReference type="EMBL" id="GL945442">
    <property type="protein sequence ID" value="EGO19806.1"/>
    <property type="molecule type" value="Genomic_DNA"/>
</dbReference>
<accession>F8PAG7</accession>
<keyword evidence="1" id="KW-0732">Signal</keyword>